<evidence type="ECO:0000259" key="3">
    <source>
        <dbReference type="Pfam" id="PF07992"/>
    </source>
</evidence>
<dbReference type="InterPro" id="IPR036188">
    <property type="entry name" value="FAD/NAD-bd_sf"/>
</dbReference>
<dbReference type="Proteomes" id="UP000247792">
    <property type="component" value="Unassembled WGS sequence"/>
</dbReference>
<dbReference type="SUPFAM" id="SSF51905">
    <property type="entry name" value="FAD/NAD(P)-binding domain"/>
    <property type="match status" value="1"/>
</dbReference>
<keyword evidence="1" id="KW-0285">Flavoprotein</keyword>
<dbReference type="EMBL" id="QJKB01000014">
    <property type="protein sequence ID" value="PXX37853.1"/>
    <property type="molecule type" value="Genomic_DNA"/>
</dbReference>
<comment type="caution">
    <text evidence="4">The sequence shown here is derived from an EMBL/GenBank/DDBJ whole genome shotgun (WGS) entry which is preliminary data.</text>
</comment>
<dbReference type="AlphaFoldDB" id="A0A318IS63"/>
<evidence type="ECO:0000256" key="2">
    <source>
        <dbReference type="ARBA" id="ARBA00023002"/>
    </source>
</evidence>
<dbReference type="InterPro" id="IPR050097">
    <property type="entry name" value="Ferredoxin-NADP_redctase_2"/>
</dbReference>
<organism evidence="4 5">
    <name type="scientific">Undibacterium pigrum</name>
    <dbReference type="NCBI Taxonomy" id="401470"/>
    <lineage>
        <taxon>Bacteria</taxon>
        <taxon>Pseudomonadati</taxon>
        <taxon>Pseudomonadota</taxon>
        <taxon>Betaproteobacteria</taxon>
        <taxon>Burkholderiales</taxon>
        <taxon>Oxalobacteraceae</taxon>
        <taxon>Undibacterium</taxon>
    </lineage>
</organism>
<dbReference type="PANTHER" id="PTHR48105">
    <property type="entry name" value="THIOREDOXIN REDUCTASE 1-RELATED-RELATED"/>
    <property type="match status" value="1"/>
</dbReference>
<dbReference type="Pfam" id="PF07992">
    <property type="entry name" value="Pyr_redox_2"/>
    <property type="match status" value="1"/>
</dbReference>
<feature type="domain" description="FAD/NAD(P)-binding" evidence="3">
    <location>
        <begin position="11"/>
        <end position="287"/>
    </location>
</feature>
<name>A0A318IS63_9BURK</name>
<reference evidence="4 5" key="1">
    <citation type="submission" date="2018-05" db="EMBL/GenBank/DDBJ databases">
        <title>Genomic Encyclopedia of Type Strains, Phase IV (KMG-IV): sequencing the most valuable type-strain genomes for metagenomic binning, comparative biology and taxonomic classification.</title>
        <authorList>
            <person name="Goeker M."/>
        </authorList>
    </citation>
    <scope>NUCLEOTIDE SEQUENCE [LARGE SCALE GENOMIC DNA]</scope>
    <source>
        <strain evidence="4 5">DSM 19792</strain>
    </source>
</reference>
<evidence type="ECO:0000313" key="4">
    <source>
        <dbReference type="EMBL" id="PXX37853.1"/>
    </source>
</evidence>
<keyword evidence="5" id="KW-1185">Reference proteome</keyword>
<evidence type="ECO:0000256" key="1">
    <source>
        <dbReference type="ARBA" id="ARBA00022630"/>
    </source>
</evidence>
<keyword evidence="2" id="KW-0560">Oxidoreductase</keyword>
<accession>A0A318IS63</accession>
<sequence length="305" mass="32408">MSTITRGMMLDAIIIGGSYAGLSAAMQLARARRQVLVIDGGQRRNRFVEYSHGFLGQDGKKASAIASEGKAQLMAYKTVSWVEGQAISALPQGEGFAVAVEGQASYHARRLILATGVSDQLPAIEGLAERWGRSIFHCPYCHGYEIDNGRIGVLASGPLSHHHAMMLPDWGQVTLFTNNCYEPDAEQLAALHQRGVRIEAASVRRISGVATVGLQDGRQLEMDGLFTLSTVRINSPFAEQLGCEMTEGPMGTVIRTNEIKATSVPGVFACGDAARMAGNVAMAVADGAMAGVAAHQSMIFEAKAA</sequence>
<dbReference type="PRINTS" id="PR00469">
    <property type="entry name" value="PNDRDTASEII"/>
</dbReference>
<proteinExistence type="predicted"/>
<gene>
    <name evidence="4" type="ORF">DFR42_11412</name>
</gene>
<dbReference type="InterPro" id="IPR023753">
    <property type="entry name" value="FAD/NAD-binding_dom"/>
</dbReference>
<protein>
    <submittedName>
        <fullName evidence="4">Thioredoxin reductase</fullName>
    </submittedName>
</protein>
<dbReference type="Gene3D" id="3.50.50.60">
    <property type="entry name" value="FAD/NAD(P)-binding domain"/>
    <property type="match status" value="2"/>
</dbReference>
<evidence type="ECO:0000313" key="5">
    <source>
        <dbReference type="Proteomes" id="UP000247792"/>
    </source>
</evidence>
<dbReference type="RefSeq" id="WP_245937084.1">
    <property type="nucleotide sequence ID" value="NZ_QJKB01000014.1"/>
</dbReference>
<dbReference type="GO" id="GO:0016491">
    <property type="term" value="F:oxidoreductase activity"/>
    <property type="evidence" value="ECO:0007669"/>
    <property type="project" value="UniProtKB-KW"/>
</dbReference>
<dbReference type="PRINTS" id="PR00368">
    <property type="entry name" value="FADPNR"/>
</dbReference>